<dbReference type="GO" id="GO:0051726">
    <property type="term" value="P:regulation of cell cycle"/>
    <property type="evidence" value="ECO:0007669"/>
    <property type="project" value="InterPro"/>
</dbReference>
<dbReference type="PANTHER" id="PTHR22896:SF0">
    <property type="entry name" value="CYCLIN N-TERMINAL DOMAIN-CONTAINING PROTEIN"/>
    <property type="match status" value="1"/>
</dbReference>
<dbReference type="OrthoDB" id="5353095at2759"/>
<evidence type="ECO:0000259" key="2">
    <source>
        <dbReference type="Pfam" id="PF00535"/>
    </source>
</evidence>
<dbReference type="SUPFAM" id="SSF47954">
    <property type="entry name" value="Cyclin-like"/>
    <property type="match status" value="1"/>
</dbReference>
<reference evidence="3" key="2">
    <citation type="submission" date="2022-10" db="EMBL/GenBank/DDBJ databases">
        <authorList>
            <consortium name="ENA_rothamsted_submissions"/>
            <consortium name="culmorum"/>
            <person name="King R."/>
        </authorList>
    </citation>
    <scope>NUCLEOTIDE SEQUENCE</scope>
</reference>
<dbReference type="Proteomes" id="UP001153620">
    <property type="component" value="Chromosome 4"/>
</dbReference>
<feature type="region of interest" description="Disordered" evidence="1">
    <location>
        <begin position="219"/>
        <end position="246"/>
    </location>
</feature>
<dbReference type="Gene3D" id="3.90.550.10">
    <property type="entry name" value="Spore Coat Polysaccharide Biosynthesis Protein SpsA, Chain A"/>
    <property type="match status" value="2"/>
</dbReference>
<dbReference type="InterPro" id="IPR029044">
    <property type="entry name" value="Nucleotide-diphossugar_trans"/>
</dbReference>
<proteinExistence type="predicted"/>
<dbReference type="PANTHER" id="PTHR22896">
    <property type="entry name" value="CDK5 AND ABL1 ENZYME SUBSTRATE 1"/>
    <property type="match status" value="1"/>
</dbReference>
<dbReference type="SUPFAM" id="SSF53448">
    <property type="entry name" value="Nucleotide-diphospho-sugar transferases"/>
    <property type="match status" value="1"/>
</dbReference>
<evidence type="ECO:0000256" key="1">
    <source>
        <dbReference type="SAM" id="MobiDB-lite"/>
    </source>
</evidence>
<feature type="compositionally biased region" description="Polar residues" evidence="1">
    <location>
        <begin position="231"/>
        <end position="243"/>
    </location>
</feature>
<sequence length="748" mass="85075">MSAIRMSNNYTSAEKSKIRRRLAAVSFLSNISLDGTHRDTPFGTHAISTHHSSRRASKRILQHDSETEFMLDKMNRQIQEADRLSISSDSDCAKLSSSVPKGIFNSIINFQPYRERGRTISSSNETIAERRQALLLKKALCTCTAPHNFNNATSSTESLSRIKCVHIHEPTPPLRNGHCLTIEETRCIITTHQKPLHIFSIIPFRKRISSAITRSNAKLDVRGSGARRRQTSTSRPMSSTAENQPFDPFNLLGIERRLDGQAEVSYGHLLVPSKPNSGSGSKVPRHHHEHLDTLVLKNHGMIRYISHVDEVEDEPYSADLLDDPELSAGRHRTLLTFTSYLTSVIDYVRQADLKKELNDKFREKYPHIQLTLSKLRSIKRDMRRINKLDPRIDLLTVAQAYVYFEKLILAGLINKINRKLCAGACLLLSAKLNDVKGEVLKGLIESPRCVIETSIVFFLIFVFTLMVMMKVIEYNNEPLRVDQNFIYFEPLSSFFRSEHNKGNIKVDWHDYIAINLEKSRTGPGESGMGIDSVPEDEDELNQRLFDENGYYGLISDKISVNRSVVDLRHKDCWKIRYLKDLPTVSVVIPFYNEHLSTLLRTIHSVINRSPPELLKEVVLVNDRSTKEFLYDELKSYLSQNFPKNLVKLFELPARSGLIAARLTGARVAIGDVLIFLDSHTEPNVNWLPPMLEPIAVNYVIQDEGSRGEIGGYDNKLDIWGGEQYELSFKIWHCNGGNGGIYDVPYSRV</sequence>
<dbReference type="CDD" id="cd20556">
    <property type="entry name" value="CYCLIN_CABLES"/>
    <property type="match status" value="1"/>
</dbReference>
<name>A0A9N9SBE8_9DIPT</name>
<dbReference type="AlphaFoldDB" id="A0A9N9SBE8"/>
<feature type="domain" description="Glycosyltransferase 2-like" evidence="2">
    <location>
        <begin position="585"/>
        <end position="698"/>
    </location>
</feature>
<dbReference type="EMBL" id="OU895880">
    <property type="protein sequence ID" value="CAG9812324.1"/>
    <property type="molecule type" value="Genomic_DNA"/>
</dbReference>
<dbReference type="InterPro" id="IPR001173">
    <property type="entry name" value="Glyco_trans_2-like"/>
</dbReference>
<dbReference type="InterPro" id="IPR012388">
    <property type="entry name" value="CABLES1/2"/>
</dbReference>
<keyword evidence="4" id="KW-1185">Reference proteome</keyword>
<reference evidence="3" key="1">
    <citation type="submission" date="2022-01" db="EMBL/GenBank/DDBJ databases">
        <authorList>
            <person name="King R."/>
        </authorList>
    </citation>
    <scope>NUCLEOTIDE SEQUENCE</scope>
</reference>
<protein>
    <recommendedName>
        <fullName evidence="2">Glycosyltransferase 2-like domain-containing protein</fullName>
    </recommendedName>
</protein>
<accession>A0A9N9SBE8</accession>
<organism evidence="3 4">
    <name type="scientific">Chironomus riparius</name>
    <dbReference type="NCBI Taxonomy" id="315576"/>
    <lineage>
        <taxon>Eukaryota</taxon>
        <taxon>Metazoa</taxon>
        <taxon>Ecdysozoa</taxon>
        <taxon>Arthropoda</taxon>
        <taxon>Hexapoda</taxon>
        <taxon>Insecta</taxon>
        <taxon>Pterygota</taxon>
        <taxon>Neoptera</taxon>
        <taxon>Endopterygota</taxon>
        <taxon>Diptera</taxon>
        <taxon>Nematocera</taxon>
        <taxon>Chironomoidea</taxon>
        <taxon>Chironomidae</taxon>
        <taxon>Chironominae</taxon>
        <taxon>Chironomus</taxon>
    </lineage>
</organism>
<dbReference type="InterPro" id="IPR036915">
    <property type="entry name" value="Cyclin-like_sf"/>
</dbReference>
<dbReference type="Pfam" id="PF00535">
    <property type="entry name" value="Glycos_transf_2"/>
    <property type="match status" value="1"/>
</dbReference>
<gene>
    <name evidence="3" type="ORF">CHIRRI_LOCUS15129</name>
</gene>
<evidence type="ECO:0000313" key="3">
    <source>
        <dbReference type="EMBL" id="CAG9812324.1"/>
    </source>
</evidence>
<evidence type="ECO:0000313" key="4">
    <source>
        <dbReference type="Proteomes" id="UP001153620"/>
    </source>
</evidence>